<evidence type="ECO:0000259" key="8">
    <source>
        <dbReference type="Pfam" id="PF02687"/>
    </source>
</evidence>
<organism evidence="10 11">
    <name type="scientific">Acidiluteibacter ferrifornacis</name>
    <dbReference type="NCBI Taxonomy" id="2692424"/>
    <lineage>
        <taxon>Bacteria</taxon>
        <taxon>Pseudomonadati</taxon>
        <taxon>Bacteroidota</taxon>
        <taxon>Flavobacteriia</taxon>
        <taxon>Flavobacteriales</taxon>
        <taxon>Cryomorphaceae</taxon>
        <taxon>Acidiluteibacter</taxon>
    </lineage>
</organism>
<sequence length="413" mass="44454">MQDVVIENIKESFKSVRTQLLRTILTVLIIAIGICALVGILTSIDAIKTSISSNFSSMGSNTFSIKNEGSNIRMGKRGKKAKVYPVIDFQDARDFKTQFSYPSVVSISSRATATATLKYESEKTNPNIFVFGCDENYTVTSGYEIAEGRNFSISEVNSGAHVVIIGHEIRTTLFGNNSEAIDKIISIGSGKYRVVGVLKEKGSSMGFSADKNALIPLQNARQYFSSANTSYLINVMVNQPEELDGAIGEATGAFRVVRGDGIKEESSFEISRSDSVANLLIENLSMVSFSAYIIGFITLLGAAIGLMNIMLVTVTERTKEIGVRKALGASSRIIMMQFLVEAVIVCQLGGAVGIVLGIIIGNVVSGFVGAGFIIPWDWMILGVILCLIVGVVSGIYPAQKAASLDPIESLRYE</sequence>
<dbReference type="Pfam" id="PF02687">
    <property type="entry name" value="FtsX"/>
    <property type="match status" value="1"/>
</dbReference>
<evidence type="ECO:0000313" key="10">
    <source>
        <dbReference type="EMBL" id="NBG66005.1"/>
    </source>
</evidence>
<gene>
    <name evidence="10" type="ORF">GQN54_07730</name>
</gene>
<name>A0A6N9NNB3_9FLAO</name>
<evidence type="ECO:0000259" key="9">
    <source>
        <dbReference type="Pfam" id="PF12704"/>
    </source>
</evidence>
<feature type="transmembrane region" description="Helical" evidence="7">
    <location>
        <begin position="333"/>
        <end position="360"/>
    </location>
</feature>
<proteinExistence type="inferred from homology"/>
<dbReference type="InterPro" id="IPR050250">
    <property type="entry name" value="Macrolide_Exporter_MacB"/>
</dbReference>
<feature type="domain" description="MacB-like periplasmic core" evidence="9">
    <location>
        <begin position="23"/>
        <end position="247"/>
    </location>
</feature>
<keyword evidence="3 7" id="KW-0812">Transmembrane</keyword>
<comment type="similarity">
    <text evidence="6">Belongs to the ABC-4 integral membrane protein family.</text>
</comment>
<evidence type="ECO:0000256" key="5">
    <source>
        <dbReference type="ARBA" id="ARBA00023136"/>
    </source>
</evidence>
<keyword evidence="11" id="KW-1185">Reference proteome</keyword>
<dbReference type="Pfam" id="PF12704">
    <property type="entry name" value="MacB_PCD"/>
    <property type="match status" value="1"/>
</dbReference>
<dbReference type="InterPro" id="IPR003838">
    <property type="entry name" value="ABC3_permease_C"/>
</dbReference>
<evidence type="ECO:0000256" key="6">
    <source>
        <dbReference type="ARBA" id="ARBA00038076"/>
    </source>
</evidence>
<keyword evidence="2" id="KW-1003">Cell membrane</keyword>
<evidence type="ECO:0000256" key="4">
    <source>
        <dbReference type="ARBA" id="ARBA00022989"/>
    </source>
</evidence>
<dbReference type="Proteomes" id="UP000470771">
    <property type="component" value="Unassembled WGS sequence"/>
</dbReference>
<dbReference type="PANTHER" id="PTHR30572">
    <property type="entry name" value="MEMBRANE COMPONENT OF TRANSPORTER-RELATED"/>
    <property type="match status" value="1"/>
</dbReference>
<dbReference type="AlphaFoldDB" id="A0A6N9NNB3"/>
<feature type="transmembrane region" description="Helical" evidence="7">
    <location>
        <begin position="289"/>
        <end position="312"/>
    </location>
</feature>
<evidence type="ECO:0000256" key="7">
    <source>
        <dbReference type="SAM" id="Phobius"/>
    </source>
</evidence>
<evidence type="ECO:0000256" key="2">
    <source>
        <dbReference type="ARBA" id="ARBA00022475"/>
    </source>
</evidence>
<feature type="transmembrane region" description="Helical" evidence="7">
    <location>
        <begin position="20"/>
        <end position="44"/>
    </location>
</feature>
<feature type="domain" description="ABC3 transporter permease C-terminal" evidence="8">
    <location>
        <begin position="293"/>
        <end position="406"/>
    </location>
</feature>
<dbReference type="EMBL" id="WWNE01000006">
    <property type="protein sequence ID" value="NBG66005.1"/>
    <property type="molecule type" value="Genomic_DNA"/>
</dbReference>
<keyword evidence="5 7" id="KW-0472">Membrane</keyword>
<dbReference type="RefSeq" id="WP_160632953.1">
    <property type="nucleotide sequence ID" value="NZ_WWNE01000006.1"/>
</dbReference>
<keyword evidence="4 7" id="KW-1133">Transmembrane helix</keyword>
<feature type="transmembrane region" description="Helical" evidence="7">
    <location>
        <begin position="372"/>
        <end position="396"/>
    </location>
</feature>
<evidence type="ECO:0000313" key="11">
    <source>
        <dbReference type="Proteomes" id="UP000470771"/>
    </source>
</evidence>
<comment type="subcellular location">
    <subcellularLocation>
        <location evidence="1">Cell membrane</location>
        <topology evidence="1">Multi-pass membrane protein</topology>
    </subcellularLocation>
</comment>
<dbReference type="GO" id="GO:0005886">
    <property type="term" value="C:plasma membrane"/>
    <property type="evidence" value="ECO:0007669"/>
    <property type="project" value="UniProtKB-SubCell"/>
</dbReference>
<evidence type="ECO:0000256" key="3">
    <source>
        <dbReference type="ARBA" id="ARBA00022692"/>
    </source>
</evidence>
<reference evidence="10 11" key="1">
    <citation type="submission" date="2019-12" db="EMBL/GenBank/DDBJ databases">
        <authorList>
            <person name="Zhao J."/>
        </authorList>
    </citation>
    <scope>NUCLEOTIDE SEQUENCE [LARGE SCALE GENOMIC DNA]</scope>
    <source>
        <strain evidence="10 11">S-15</strain>
    </source>
</reference>
<comment type="caution">
    <text evidence="10">The sequence shown here is derived from an EMBL/GenBank/DDBJ whole genome shotgun (WGS) entry which is preliminary data.</text>
</comment>
<accession>A0A6N9NNB3</accession>
<dbReference type="InterPro" id="IPR025857">
    <property type="entry name" value="MacB_PCD"/>
</dbReference>
<protein>
    <submittedName>
        <fullName evidence="10">FtsX-like permease family protein</fullName>
    </submittedName>
</protein>
<evidence type="ECO:0000256" key="1">
    <source>
        <dbReference type="ARBA" id="ARBA00004651"/>
    </source>
</evidence>
<dbReference type="PANTHER" id="PTHR30572:SF4">
    <property type="entry name" value="ABC TRANSPORTER PERMEASE YTRF"/>
    <property type="match status" value="1"/>
</dbReference>
<dbReference type="GO" id="GO:0022857">
    <property type="term" value="F:transmembrane transporter activity"/>
    <property type="evidence" value="ECO:0007669"/>
    <property type="project" value="TreeGrafter"/>
</dbReference>